<dbReference type="InterPro" id="IPR053925">
    <property type="entry name" value="RecX_HTH_3rd"/>
</dbReference>
<proteinExistence type="inferred from homology"/>
<feature type="compositionally biased region" description="Gly residues" evidence="6">
    <location>
        <begin position="69"/>
        <end position="79"/>
    </location>
</feature>
<dbReference type="InterPro" id="IPR053926">
    <property type="entry name" value="RecX_HTH_1st"/>
</dbReference>
<comment type="function">
    <text evidence="5">Modulates RecA activity.</text>
</comment>
<dbReference type="InterPro" id="IPR036388">
    <property type="entry name" value="WH-like_DNA-bd_sf"/>
</dbReference>
<protein>
    <recommendedName>
        <fullName evidence="3 5">Regulatory protein RecX</fullName>
    </recommendedName>
</protein>
<feature type="compositionally biased region" description="Gly residues" evidence="6">
    <location>
        <begin position="46"/>
        <end position="62"/>
    </location>
</feature>
<accession>A0A8J3RSU2</accession>
<sequence length="288" mass="30257">MTTGPDSGPAGEAGPRDWGAWPDLPESGGGSRRGSRRGRSRSGRRSAGGSGGRSRSGSGGSGESSWDGSAGGFPGGPEGPEGPSADGSGRSGRSSRRRAGGFLPDGPVEGSAASQGPPADPQAVARAICLRLLTMSPRTRAQLAEALRKREVPDDAAEAVLERFSEVGLIDDEAFAAAWVSSRHAGRGLARRALASELRQRGVEEDTVKEAVEQLDPEQEVETARRLVARKLPSTRGLEPAVRTRRLAGMLARKGYGPGLAFRVIREALENEESESAESPEYPEYPFD</sequence>
<dbReference type="RefSeq" id="WP_203892194.1">
    <property type="nucleotide sequence ID" value="NZ_BOOH01000033.1"/>
</dbReference>
<dbReference type="Pfam" id="PF21981">
    <property type="entry name" value="RecX_HTH3"/>
    <property type="match status" value="1"/>
</dbReference>
<feature type="domain" description="RecX second three-helical" evidence="7">
    <location>
        <begin position="171"/>
        <end position="211"/>
    </location>
</feature>
<dbReference type="GO" id="GO:0005737">
    <property type="term" value="C:cytoplasm"/>
    <property type="evidence" value="ECO:0007669"/>
    <property type="project" value="UniProtKB-SubCell"/>
</dbReference>
<keyword evidence="11" id="KW-1185">Reference proteome</keyword>
<dbReference type="EMBL" id="BOOH01000033">
    <property type="protein sequence ID" value="GIH77638.1"/>
    <property type="molecule type" value="Genomic_DNA"/>
</dbReference>
<evidence type="ECO:0000259" key="8">
    <source>
        <dbReference type="Pfam" id="PF21981"/>
    </source>
</evidence>
<evidence type="ECO:0000256" key="3">
    <source>
        <dbReference type="ARBA" id="ARBA00018111"/>
    </source>
</evidence>
<evidence type="ECO:0000259" key="9">
    <source>
        <dbReference type="Pfam" id="PF21982"/>
    </source>
</evidence>
<comment type="caution">
    <text evidence="10">The sequence shown here is derived from an EMBL/GenBank/DDBJ whole genome shotgun (WGS) entry which is preliminary data.</text>
</comment>
<dbReference type="InterPro" id="IPR003783">
    <property type="entry name" value="Regulatory_RecX"/>
</dbReference>
<dbReference type="NCBIfam" id="NF001061">
    <property type="entry name" value="PRK00117.5-1"/>
    <property type="match status" value="1"/>
</dbReference>
<evidence type="ECO:0000313" key="11">
    <source>
        <dbReference type="Proteomes" id="UP000616724"/>
    </source>
</evidence>
<gene>
    <name evidence="5" type="primary">recX</name>
    <name evidence="10" type="ORF">Plo01_40670</name>
</gene>
<dbReference type="HAMAP" id="MF_01114">
    <property type="entry name" value="RecX"/>
    <property type="match status" value="1"/>
</dbReference>
<dbReference type="PANTHER" id="PTHR33602:SF1">
    <property type="entry name" value="REGULATORY PROTEIN RECX FAMILY PROTEIN"/>
    <property type="match status" value="1"/>
</dbReference>
<evidence type="ECO:0000313" key="10">
    <source>
        <dbReference type="EMBL" id="GIH77638.1"/>
    </source>
</evidence>
<name>A0A8J3RSU2_9ACTN</name>
<dbReference type="Gene3D" id="1.10.10.10">
    <property type="entry name" value="Winged helix-like DNA-binding domain superfamily/Winged helix DNA-binding domain"/>
    <property type="match status" value="3"/>
</dbReference>
<reference evidence="10 11" key="1">
    <citation type="submission" date="2021-01" db="EMBL/GenBank/DDBJ databases">
        <title>Whole genome shotgun sequence of Planobispora longispora NBRC 13918.</title>
        <authorList>
            <person name="Komaki H."/>
            <person name="Tamura T."/>
        </authorList>
    </citation>
    <scope>NUCLEOTIDE SEQUENCE [LARGE SCALE GENOMIC DNA]</scope>
    <source>
        <strain evidence="10 11">NBRC 13918</strain>
    </source>
</reference>
<dbReference type="Proteomes" id="UP000616724">
    <property type="component" value="Unassembled WGS sequence"/>
</dbReference>
<feature type="domain" description="RecX third three-helical" evidence="8">
    <location>
        <begin position="218"/>
        <end position="265"/>
    </location>
</feature>
<evidence type="ECO:0000256" key="1">
    <source>
        <dbReference type="ARBA" id="ARBA00004496"/>
    </source>
</evidence>
<organism evidence="10 11">
    <name type="scientific">Planobispora longispora</name>
    <dbReference type="NCBI Taxonomy" id="28887"/>
    <lineage>
        <taxon>Bacteria</taxon>
        <taxon>Bacillati</taxon>
        <taxon>Actinomycetota</taxon>
        <taxon>Actinomycetes</taxon>
        <taxon>Streptosporangiales</taxon>
        <taxon>Streptosporangiaceae</taxon>
        <taxon>Planobispora</taxon>
    </lineage>
</organism>
<evidence type="ECO:0000259" key="7">
    <source>
        <dbReference type="Pfam" id="PF02631"/>
    </source>
</evidence>
<evidence type="ECO:0000256" key="2">
    <source>
        <dbReference type="ARBA" id="ARBA00009695"/>
    </source>
</evidence>
<dbReference type="GO" id="GO:0006282">
    <property type="term" value="P:regulation of DNA repair"/>
    <property type="evidence" value="ECO:0007669"/>
    <property type="project" value="UniProtKB-UniRule"/>
</dbReference>
<evidence type="ECO:0000256" key="6">
    <source>
        <dbReference type="SAM" id="MobiDB-lite"/>
    </source>
</evidence>
<comment type="subcellular location">
    <subcellularLocation>
        <location evidence="1 5">Cytoplasm</location>
    </subcellularLocation>
</comment>
<comment type="similarity">
    <text evidence="2 5">Belongs to the RecX family.</text>
</comment>
<evidence type="ECO:0000256" key="4">
    <source>
        <dbReference type="ARBA" id="ARBA00022490"/>
    </source>
</evidence>
<feature type="domain" description="RecX first three-helical" evidence="9">
    <location>
        <begin position="125"/>
        <end position="163"/>
    </location>
</feature>
<evidence type="ECO:0000256" key="5">
    <source>
        <dbReference type="HAMAP-Rule" id="MF_01114"/>
    </source>
</evidence>
<feature type="compositionally biased region" description="Low complexity" evidence="6">
    <location>
        <begin position="81"/>
        <end position="92"/>
    </location>
</feature>
<keyword evidence="4 5" id="KW-0963">Cytoplasm</keyword>
<dbReference type="InterPro" id="IPR053924">
    <property type="entry name" value="RecX_HTH_2nd"/>
</dbReference>
<feature type="compositionally biased region" description="Basic residues" evidence="6">
    <location>
        <begin position="33"/>
        <end position="44"/>
    </location>
</feature>
<dbReference type="Pfam" id="PF02631">
    <property type="entry name" value="RecX_HTH2"/>
    <property type="match status" value="1"/>
</dbReference>
<dbReference type="PANTHER" id="PTHR33602">
    <property type="entry name" value="REGULATORY PROTEIN RECX FAMILY PROTEIN"/>
    <property type="match status" value="1"/>
</dbReference>
<feature type="region of interest" description="Disordered" evidence="6">
    <location>
        <begin position="1"/>
        <end position="122"/>
    </location>
</feature>
<dbReference type="Pfam" id="PF21982">
    <property type="entry name" value="RecX_HTH1"/>
    <property type="match status" value="1"/>
</dbReference>
<dbReference type="AlphaFoldDB" id="A0A8J3RSU2"/>